<evidence type="ECO:0000313" key="1">
    <source>
        <dbReference type="EMBL" id="UOO89785.1"/>
    </source>
</evidence>
<protein>
    <submittedName>
        <fullName evidence="1">DUF3987 domain-containing protein</fullName>
    </submittedName>
</protein>
<dbReference type="Proteomes" id="UP000832011">
    <property type="component" value="Chromosome"/>
</dbReference>
<organism evidence="1 2">
    <name type="scientific">Vitreoscilla massiliensis</name>
    <dbReference type="NCBI Taxonomy" id="1689272"/>
    <lineage>
        <taxon>Bacteria</taxon>
        <taxon>Pseudomonadati</taxon>
        <taxon>Pseudomonadota</taxon>
        <taxon>Betaproteobacteria</taxon>
        <taxon>Neisseriales</taxon>
        <taxon>Neisseriaceae</taxon>
        <taxon>Vitreoscilla</taxon>
    </lineage>
</organism>
<gene>
    <name evidence="1" type="ORF">LVJ82_02005</name>
</gene>
<accession>A0ABY4E1X7</accession>
<dbReference type="Pfam" id="PF13148">
    <property type="entry name" value="DUF3987"/>
    <property type="match status" value="1"/>
</dbReference>
<evidence type="ECO:0000313" key="2">
    <source>
        <dbReference type="Proteomes" id="UP000832011"/>
    </source>
</evidence>
<reference evidence="1 2" key="1">
    <citation type="journal article" date="2022" name="Res Sq">
        <title>Evolution of multicellular longitudinally dividing oral cavity symbionts (Neisseriaceae).</title>
        <authorList>
            <person name="Nyongesa S."/>
            <person name="Weber P."/>
            <person name="Bernet E."/>
            <person name="Pullido F."/>
            <person name="Nieckarz M."/>
            <person name="Delaby M."/>
            <person name="Nieves C."/>
            <person name="Viehboeck T."/>
            <person name="Krause N."/>
            <person name="Rivera-Millot A."/>
            <person name="Nakamura A."/>
            <person name="Vischer N."/>
            <person name="VanNieuwenhze M."/>
            <person name="Brun Y."/>
            <person name="Cava F."/>
            <person name="Bulgheresi S."/>
            <person name="Veyrier F."/>
        </authorList>
    </citation>
    <scope>NUCLEOTIDE SEQUENCE [LARGE SCALE GENOMIC DNA]</scope>
    <source>
        <strain evidence="1 2">SN4</strain>
    </source>
</reference>
<dbReference type="InterPro" id="IPR025048">
    <property type="entry name" value="DUF3987"/>
</dbReference>
<dbReference type="RefSeq" id="WP_082625560.1">
    <property type="nucleotide sequence ID" value="NZ_CABKVG010000007.1"/>
</dbReference>
<name>A0ABY4E1X7_9NEIS</name>
<keyword evidence="2" id="KW-1185">Reference proteome</keyword>
<sequence>MSNMINFNSFSTDLRELVFAVERQIPAAYPIIVSGIMTSMATAMQDLIQVRMPNGVVNPVSLAIGVIGESGDRKTSVLNLLLKPIIAFDTISEQEFNNQLSDYEIDSNIFKIKEKAIQSEIIKSIKQGNENYKLLEDQLKQLQKLTPKIPLLCSGQAAQDTFI</sequence>
<proteinExistence type="predicted"/>
<dbReference type="EMBL" id="CP091511">
    <property type="protein sequence ID" value="UOO89785.1"/>
    <property type="molecule type" value="Genomic_DNA"/>
</dbReference>